<dbReference type="PANTHER" id="PTHR12329:SF16">
    <property type="entry name" value="BAG FAMILY MOLECULAR CHAPERONE REGULATOR 1"/>
    <property type="match status" value="1"/>
</dbReference>
<dbReference type="GO" id="GO:0016020">
    <property type="term" value="C:membrane"/>
    <property type="evidence" value="ECO:0007669"/>
    <property type="project" value="TreeGrafter"/>
</dbReference>
<evidence type="ECO:0000259" key="3">
    <source>
        <dbReference type="PROSITE" id="PS51035"/>
    </source>
</evidence>
<protein>
    <recommendedName>
        <fullName evidence="6">BAG domain-containing protein</fullName>
    </recommendedName>
</protein>
<dbReference type="SUPFAM" id="SSF63491">
    <property type="entry name" value="BAG domain"/>
    <property type="match status" value="1"/>
</dbReference>
<gene>
    <name evidence="4" type="ORF">P691DRAFT_162226</name>
</gene>
<dbReference type="SMART" id="SM00264">
    <property type="entry name" value="BAG"/>
    <property type="match status" value="1"/>
</dbReference>
<dbReference type="OrthoDB" id="417450at2759"/>
<evidence type="ECO:0000313" key="4">
    <source>
        <dbReference type="EMBL" id="KAF9452721.1"/>
    </source>
</evidence>
<dbReference type="PROSITE" id="PS51035">
    <property type="entry name" value="BAG"/>
    <property type="match status" value="1"/>
</dbReference>
<reference evidence="4" key="1">
    <citation type="submission" date="2020-11" db="EMBL/GenBank/DDBJ databases">
        <authorList>
            <consortium name="DOE Joint Genome Institute"/>
            <person name="Ahrendt S."/>
            <person name="Riley R."/>
            <person name="Andreopoulos W."/>
            <person name="Labutti K."/>
            <person name="Pangilinan J."/>
            <person name="Ruiz-Duenas F.J."/>
            <person name="Barrasa J.M."/>
            <person name="Sanchez-Garcia M."/>
            <person name="Camarero S."/>
            <person name="Miyauchi S."/>
            <person name="Serrano A."/>
            <person name="Linde D."/>
            <person name="Babiker R."/>
            <person name="Drula E."/>
            <person name="Ayuso-Fernandez I."/>
            <person name="Pacheco R."/>
            <person name="Padilla G."/>
            <person name="Ferreira P."/>
            <person name="Barriuso J."/>
            <person name="Kellner H."/>
            <person name="Castanera R."/>
            <person name="Alfaro M."/>
            <person name="Ramirez L."/>
            <person name="Pisabarro A.G."/>
            <person name="Kuo A."/>
            <person name="Tritt A."/>
            <person name="Lipzen A."/>
            <person name="He G."/>
            <person name="Yan M."/>
            <person name="Ng V."/>
            <person name="Cullen D."/>
            <person name="Martin F."/>
            <person name="Rosso M.-N."/>
            <person name="Henrissat B."/>
            <person name="Hibbett D."/>
            <person name="Martinez A.T."/>
            <person name="Grigoriev I.V."/>
        </authorList>
    </citation>
    <scope>NUCLEOTIDE SEQUENCE</scope>
    <source>
        <strain evidence="4">MF-IS2</strain>
    </source>
</reference>
<dbReference type="Gene3D" id="3.10.20.90">
    <property type="entry name" value="Phosphatidylinositol 3-kinase Catalytic Subunit, Chain A, domain 1"/>
    <property type="match status" value="1"/>
</dbReference>
<dbReference type="GO" id="GO:0050821">
    <property type="term" value="P:protein stabilization"/>
    <property type="evidence" value="ECO:0007669"/>
    <property type="project" value="TreeGrafter"/>
</dbReference>
<dbReference type="PROSITE" id="PS50053">
    <property type="entry name" value="UBIQUITIN_2"/>
    <property type="match status" value="1"/>
</dbReference>
<dbReference type="GO" id="GO:0051087">
    <property type="term" value="F:protein-folding chaperone binding"/>
    <property type="evidence" value="ECO:0007669"/>
    <property type="project" value="InterPro"/>
</dbReference>
<dbReference type="InterPro" id="IPR000626">
    <property type="entry name" value="Ubiquitin-like_dom"/>
</dbReference>
<dbReference type="GO" id="GO:0005634">
    <property type="term" value="C:nucleus"/>
    <property type="evidence" value="ECO:0007669"/>
    <property type="project" value="TreeGrafter"/>
</dbReference>
<dbReference type="Pfam" id="PF02179">
    <property type="entry name" value="BAG"/>
    <property type="match status" value="1"/>
</dbReference>
<dbReference type="GO" id="GO:0000774">
    <property type="term" value="F:adenyl-nucleotide exchange factor activity"/>
    <property type="evidence" value="ECO:0007669"/>
    <property type="project" value="TreeGrafter"/>
</dbReference>
<evidence type="ECO:0000313" key="5">
    <source>
        <dbReference type="Proteomes" id="UP000807342"/>
    </source>
</evidence>
<dbReference type="EMBL" id="MU151068">
    <property type="protein sequence ID" value="KAF9452721.1"/>
    <property type="molecule type" value="Genomic_DNA"/>
</dbReference>
<dbReference type="SUPFAM" id="SSF54236">
    <property type="entry name" value="Ubiquitin-like"/>
    <property type="match status" value="1"/>
</dbReference>
<dbReference type="GO" id="GO:0005829">
    <property type="term" value="C:cytosol"/>
    <property type="evidence" value="ECO:0007669"/>
    <property type="project" value="TreeGrafter"/>
</dbReference>
<feature type="domain" description="Ubiquitin-like" evidence="2">
    <location>
        <begin position="17"/>
        <end position="69"/>
    </location>
</feature>
<evidence type="ECO:0000259" key="2">
    <source>
        <dbReference type="PROSITE" id="PS50053"/>
    </source>
</evidence>
<evidence type="ECO:0008006" key="6">
    <source>
        <dbReference type="Google" id="ProtNLM"/>
    </source>
</evidence>
<proteinExistence type="predicted"/>
<dbReference type="InterPro" id="IPR003103">
    <property type="entry name" value="BAG_domain"/>
</dbReference>
<feature type="domain" description="BAG" evidence="3">
    <location>
        <begin position="134"/>
        <end position="180"/>
    </location>
</feature>
<keyword evidence="1" id="KW-0143">Chaperone</keyword>
<name>A0A9P6C5B4_9AGAR</name>
<dbReference type="PANTHER" id="PTHR12329">
    <property type="entry name" value="BCL2-ASSOCIATED ATHANOGENE"/>
    <property type="match status" value="1"/>
</dbReference>
<dbReference type="SMART" id="SM00213">
    <property type="entry name" value="UBQ"/>
    <property type="match status" value="1"/>
</dbReference>
<comment type="caution">
    <text evidence="4">The sequence shown here is derived from an EMBL/GenBank/DDBJ whole genome shotgun (WGS) entry which is preliminary data.</text>
</comment>
<organism evidence="4 5">
    <name type="scientific">Macrolepiota fuliginosa MF-IS2</name>
    <dbReference type="NCBI Taxonomy" id="1400762"/>
    <lineage>
        <taxon>Eukaryota</taxon>
        <taxon>Fungi</taxon>
        <taxon>Dikarya</taxon>
        <taxon>Basidiomycota</taxon>
        <taxon>Agaricomycotina</taxon>
        <taxon>Agaricomycetes</taxon>
        <taxon>Agaricomycetidae</taxon>
        <taxon>Agaricales</taxon>
        <taxon>Agaricineae</taxon>
        <taxon>Agaricaceae</taxon>
        <taxon>Macrolepiota</taxon>
    </lineage>
</organism>
<dbReference type="InterPro" id="IPR029071">
    <property type="entry name" value="Ubiquitin-like_domsf"/>
</dbReference>
<dbReference type="Pfam" id="PF00240">
    <property type="entry name" value="ubiquitin"/>
    <property type="match status" value="1"/>
</dbReference>
<dbReference type="AlphaFoldDB" id="A0A9P6C5B4"/>
<dbReference type="InterPro" id="IPR039773">
    <property type="entry name" value="BAG_chaperone_regulator"/>
</dbReference>
<dbReference type="Gene3D" id="1.20.58.120">
    <property type="entry name" value="BAG domain"/>
    <property type="match status" value="1"/>
</dbReference>
<evidence type="ECO:0000256" key="1">
    <source>
        <dbReference type="ARBA" id="ARBA00023186"/>
    </source>
</evidence>
<dbReference type="InterPro" id="IPR036533">
    <property type="entry name" value="BAG_dom_sf"/>
</dbReference>
<accession>A0A9P6C5B4</accession>
<sequence>MLVKWQRERFSVDFPGPAASLRSIRDRLADLTHLPQNAFKLIHKGAVMKDDSAPLSAYSLQPNSTIVLIGTDAPPQPVPASAAASQASSEQATVALIQAELSAVRTQLTPDVRAFLAALDPAAHSNPSHRDHSRLGELLLQSLLRLDAIDPDRDWLTARAERKAAVKEVQELLDSLDAAWAAFSNPPPPQ</sequence>
<keyword evidence="5" id="KW-1185">Reference proteome</keyword>
<dbReference type="Proteomes" id="UP000807342">
    <property type="component" value="Unassembled WGS sequence"/>
</dbReference>